<evidence type="ECO:0000256" key="1">
    <source>
        <dbReference type="ARBA" id="ARBA00004651"/>
    </source>
</evidence>
<feature type="transmembrane region" description="Helical" evidence="6">
    <location>
        <begin position="21"/>
        <end position="43"/>
    </location>
</feature>
<evidence type="ECO:0000256" key="5">
    <source>
        <dbReference type="ARBA" id="ARBA00023136"/>
    </source>
</evidence>
<evidence type="ECO:0000259" key="7">
    <source>
        <dbReference type="PROSITE" id="PS50850"/>
    </source>
</evidence>
<evidence type="ECO:0000256" key="3">
    <source>
        <dbReference type="ARBA" id="ARBA00022692"/>
    </source>
</evidence>
<comment type="subcellular location">
    <subcellularLocation>
        <location evidence="1">Cell membrane</location>
        <topology evidence="1">Multi-pass membrane protein</topology>
    </subcellularLocation>
</comment>
<feature type="domain" description="Major facilitator superfamily (MFS) profile" evidence="7">
    <location>
        <begin position="1"/>
        <end position="134"/>
    </location>
</feature>
<sequence length="134" mass="14610">MGLMCLGGFCVFLTQGYSPMIYVWVSIAGIGMGTVATTIYPMIMEVASEKTTGRYTGYYYTASMSAQIITPVLSGAVMEFNGYRYLYLYAVTCAIFAALPLIFVKKGNTVLLKDLEIGDPGNCSSYIRDRNPVG</sequence>
<dbReference type="Proteomes" id="UP001652432">
    <property type="component" value="Unassembled WGS sequence"/>
</dbReference>
<feature type="transmembrane region" description="Helical" evidence="6">
    <location>
        <begin position="86"/>
        <end position="104"/>
    </location>
</feature>
<keyword evidence="5 6" id="KW-0472">Membrane</keyword>
<protein>
    <submittedName>
        <fullName evidence="8">MFS transporter</fullName>
    </submittedName>
</protein>
<evidence type="ECO:0000256" key="4">
    <source>
        <dbReference type="ARBA" id="ARBA00022989"/>
    </source>
</evidence>
<proteinExistence type="predicted"/>
<dbReference type="PROSITE" id="PS50850">
    <property type="entry name" value="MFS"/>
    <property type="match status" value="1"/>
</dbReference>
<dbReference type="Pfam" id="PF07690">
    <property type="entry name" value="MFS_1"/>
    <property type="match status" value="1"/>
</dbReference>
<dbReference type="InterPro" id="IPR020846">
    <property type="entry name" value="MFS_dom"/>
</dbReference>
<name>A0ABT2T1Z3_9FIRM</name>
<evidence type="ECO:0000256" key="6">
    <source>
        <dbReference type="SAM" id="Phobius"/>
    </source>
</evidence>
<dbReference type="Gene3D" id="1.20.1250.20">
    <property type="entry name" value="MFS general substrate transporter like domains"/>
    <property type="match status" value="1"/>
</dbReference>
<dbReference type="EMBL" id="JAOQKJ010000005">
    <property type="protein sequence ID" value="MCU6744286.1"/>
    <property type="molecule type" value="Genomic_DNA"/>
</dbReference>
<dbReference type="InterPro" id="IPR036259">
    <property type="entry name" value="MFS_trans_sf"/>
</dbReference>
<evidence type="ECO:0000313" key="8">
    <source>
        <dbReference type="EMBL" id="MCU6744286.1"/>
    </source>
</evidence>
<keyword evidence="3 6" id="KW-0812">Transmembrane</keyword>
<keyword evidence="4 6" id="KW-1133">Transmembrane helix</keyword>
<feature type="transmembrane region" description="Helical" evidence="6">
    <location>
        <begin position="55"/>
        <end position="74"/>
    </location>
</feature>
<gene>
    <name evidence="8" type="ORF">OCV77_07220</name>
</gene>
<keyword evidence="2" id="KW-0813">Transport</keyword>
<accession>A0ABT2T1Z3</accession>
<reference evidence="8 9" key="1">
    <citation type="journal article" date="2021" name="ISME Commun">
        <title>Automated analysis of genomic sequences facilitates high-throughput and comprehensive description of bacteria.</title>
        <authorList>
            <person name="Hitch T.C.A."/>
        </authorList>
    </citation>
    <scope>NUCLEOTIDE SEQUENCE [LARGE SCALE GENOMIC DNA]</scope>
    <source>
        <strain evidence="8 9">Sanger_18</strain>
    </source>
</reference>
<keyword evidence="9" id="KW-1185">Reference proteome</keyword>
<evidence type="ECO:0000313" key="9">
    <source>
        <dbReference type="Proteomes" id="UP001652432"/>
    </source>
</evidence>
<comment type="caution">
    <text evidence="8">The sequence shown here is derived from an EMBL/GenBank/DDBJ whole genome shotgun (WGS) entry which is preliminary data.</text>
</comment>
<dbReference type="SUPFAM" id="SSF103473">
    <property type="entry name" value="MFS general substrate transporter"/>
    <property type="match status" value="1"/>
</dbReference>
<dbReference type="InterPro" id="IPR011701">
    <property type="entry name" value="MFS"/>
</dbReference>
<organism evidence="8 9">
    <name type="scientific">Suilimivivens aceti</name>
    <dbReference type="NCBI Taxonomy" id="2981774"/>
    <lineage>
        <taxon>Bacteria</taxon>
        <taxon>Bacillati</taxon>
        <taxon>Bacillota</taxon>
        <taxon>Clostridia</taxon>
        <taxon>Lachnospirales</taxon>
        <taxon>Lachnospiraceae</taxon>
        <taxon>Suilimivivens</taxon>
    </lineage>
</organism>
<evidence type="ECO:0000256" key="2">
    <source>
        <dbReference type="ARBA" id="ARBA00022448"/>
    </source>
</evidence>